<dbReference type="SUPFAM" id="SSF56672">
    <property type="entry name" value="DNA/RNA polymerases"/>
    <property type="match status" value="1"/>
</dbReference>
<dbReference type="PANTHER" id="PTHR37984:SF8">
    <property type="entry name" value="CCHC-TYPE DOMAIN-CONTAINING PROTEIN"/>
    <property type="match status" value="1"/>
</dbReference>
<dbReference type="EMBL" id="AMQN01015894">
    <property type="status" value="NOT_ANNOTATED_CDS"/>
    <property type="molecule type" value="Genomic_DNA"/>
</dbReference>
<dbReference type="InterPro" id="IPR043128">
    <property type="entry name" value="Rev_trsase/Diguanyl_cyclase"/>
</dbReference>
<dbReference type="HOGENOM" id="CLU_3112344_0_0_1"/>
<organism evidence="1">
    <name type="scientific">Capitella teleta</name>
    <name type="common">Polychaete worm</name>
    <dbReference type="NCBI Taxonomy" id="283909"/>
    <lineage>
        <taxon>Eukaryota</taxon>
        <taxon>Metazoa</taxon>
        <taxon>Spiralia</taxon>
        <taxon>Lophotrochozoa</taxon>
        <taxon>Annelida</taxon>
        <taxon>Polychaeta</taxon>
        <taxon>Sedentaria</taxon>
        <taxon>Scolecida</taxon>
        <taxon>Capitellidae</taxon>
        <taxon>Capitella</taxon>
    </lineage>
</organism>
<proteinExistence type="predicted"/>
<dbReference type="InterPro" id="IPR050951">
    <property type="entry name" value="Retrovirus_Pol_polyprotein"/>
</dbReference>
<keyword evidence="3" id="KW-1185">Reference proteome</keyword>
<dbReference type="Proteomes" id="UP000014760">
    <property type="component" value="Unassembled WGS sequence"/>
</dbReference>
<dbReference type="PANTHER" id="PTHR37984">
    <property type="entry name" value="PROTEIN CBG26694"/>
    <property type="match status" value="1"/>
</dbReference>
<gene>
    <name evidence="1" type="ORF">CAPTEDRAFT_78038</name>
</gene>
<evidence type="ECO:0000313" key="1">
    <source>
        <dbReference type="EMBL" id="ELT87408.1"/>
    </source>
</evidence>
<feature type="non-terminal residue" evidence="1">
    <location>
        <position position="1"/>
    </location>
</feature>
<dbReference type="EnsemblMetazoa" id="CapteT78038">
    <property type="protein sequence ID" value="CapteP78038"/>
    <property type="gene ID" value="CapteG78038"/>
</dbReference>
<sequence>FMKILLTSQGVVTDPEKVKAIVDMPTPTTKKQLKSFLGSVQYIGLFVPRLA</sequence>
<dbReference type="OrthoDB" id="6142245at2759"/>
<reference evidence="3" key="1">
    <citation type="submission" date="2012-12" db="EMBL/GenBank/DDBJ databases">
        <authorList>
            <person name="Hellsten U."/>
            <person name="Grimwood J."/>
            <person name="Chapman J.A."/>
            <person name="Shapiro H."/>
            <person name="Aerts A."/>
            <person name="Otillar R.P."/>
            <person name="Terry A.Y."/>
            <person name="Boore J.L."/>
            <person name="Simakov O."/>
            <person name="Marletaz F."/>
            <person name="Cho S.-J."/>
            <person name="Edsinger-Gonzales E."/>
            <person name="Havlak P."/>
            <person name="Kuo D.-H."/>
            <person name="Larsson T."/>
            <person name="Lv J."/>
            <person name="Arendt D."/>
            <person name="Savage R."/>
            <person name="Osoegawa K."/>
            <person name="de Jong P."/>
            <person name="Lindberg D.R."/>
            <person name="Seaver E.C."/>
            <person name="Weisblat D.A."/>
            <person name="Putnam N.H."/>
            <person name="Grigoriev I.V."/>
            <person name="Rokhsar D.S."/>
        </authorList>
    </citation>
    <scope>NUCLEOTIDE SEQUENCE</scope>
    <source>
        <strain evidence="3">I ESC-2004</strain>
    </source>
</reference>
<evidence type="ECO:0000313" key="2">
    <source>
        <dbReference type="EnsemblMetazoa" id="CapteP78038"/>
    </source>
</evidence>
<evidence type="ECO:0000313" key="3">
    <source>
        <dbReference type="Proteomes" id="UP000014760"/>
    </source>
</evidence>
<accession>R7T3T0</accession>
<reference evidence="2" key="3">
    <citation type="submission" date="2015-06" db="UniProtKB">
        <authorList>
            <consortium name="EnsemblMetazoa"/>
        </authorList>
    </citation>
    <scope>IDENTIFICATION</scope>
</reference>
<protein>
    <recommendedName>
        <fullName evidence="4">Reverse transcriptase domain-containing protein</fullName>
    </recommendedName>
</protein>
<dbReference type="AlphaFoldDB" id="R7T3T0"/>
<dbReference type="EMBL" id="KB312333">
    <property type="protein sequence ID" value="ELT87408.1"/>
    <property type="molecule type" value="Genomic_DNA"/>
</dbReference>
<evidence type="ECO:0008006" key="4">
    <source>
        <dbReference type="Google" id="ProtNLM"/>
    </source>
</evidence>
<feature type="non-terminal residue" evidence="1">
    <location>
        <position position="51"/>
    </location>
</feature>
<dbReference type="InterPro" id="IPR043502">
    <property type="entry name" value="DNA/RNA_pol_sf"/>
</dbReference>
<dbReference type="Gene3D" id="3.30.70.270">
    <property type="match status" value="1"/>
</dbReference>
<reference evidence="1 3" key="2">
    <citation type="journal article" date="2013" name="Nature">
        <title>Insights into bilaterian evolution from three spiralian genomes.</title>
        <authorList>
            <person name="Simakov O."/>
            <person name="Marletaz F."/>
            <person name="Cho S.J."/>
            <person name="Edsinger-Gonzales E."/>
            <person name="Havlak P."/>
            <person name="Hellsten U."/>
            <person name="Kuo D.H."/>
            <person name="Larsson T."/>
            <person name="Lv J."/>
            <person name="Arendt D."/>
            <person name="Savage R."/>
            <person name="Osoegawa K."/>
            <person name="de Jong P."/>
            <person name="Grimwood J."/>
            <person name="Chapman J.A."/>
            <person name="Shapiro H."/>
            <person name="Aerts A."/>
            <person name="Otillar R.P."/>
            <person name="Terry A.Y."/>
            <person name="Boore J.L."/>
            <person name="Grigoriev I.V."/>
            <person name="Lindberg D.R."/>
            <person name="Seaver E.C."/>
            <person name="Weisblat D.A."/>
            <person name="Putnam N.H."/>
            <person name="Rokhsar D.S."/>
        </authorList>
    </citation>
    <scope>NUCLEOTIDE SEQUENCE</scope>
    <source>
        <strain evidence="1 3">I ESC-2004</strain>
    </source>
</reference>
<name>R7T3T0_CAPTE</name>